<dbReference type="InterPro" id="IPR018038">
    <property type="entry name" value="Ribosomal_uL30_CS"/>
</dbReference>
<proteinExistence type="inferred from homology"/>
<dbReference type="GO" id="GO:0006412">
    <property type="term" value="P:translation"/>
    <property type="evidence" value="ECO:0007669"/>
    <property type="project" value="InterPro"/>
</dbReference>
<feature type="domain" description="Large ribosomal subunit protein uL30-like ferredoxin-like fold" evidence="7">
    <location>
        <begin position="20"/>
        <end position="70"/>
    </location>
</feature>
<sequence length="280" mass="30331">MAGPVQRRAMSTASAPTTHYRITLRRSAIGLPKRTGRIVEALGLRKRLQSVYHLQSPTIAGMVLAVKELVHVENVRQLELPATANQASTQPIWVNQDGQVVDAGRLARKAPKGFKVVGNLVNEERDAALRAGQASSPAGYPNAHGGDSLRRFVLKRNAFVGTVDAQDMVTKPSPSLRRISAEISSNGPQEESPKSHLERSSAPIRRSRSVQHLSTVAESSVEETSDDQLEDIWFDQVMDSLYLEDSVSDTFVDGEKDGATSPIHPLPASDTVLHSAATSV</sequence>
<accession>A0AAF0EHR2</accession>
<dbReference type="InterPro" id="IPR005996">
    <property type="entry name" value="Ribosomal_uL30_bac-type"/>
</dbReference>
<dbReference type="NCBIfam" id="TIGR01308">
    <property type="entry name" value="rpmD_bact"/>
    <property type="match status" value="1"/>
</dbReference>
<dbReference type="CDD" id="cd01658">
    <property type="entry name" value="Ribosomal_L30"/>
    <property type="match status" value="1"/>
</dbReference>
<dbReference type="GO" id="GO:0015934">
    <property type="term" value="C:large ribosomal subunit"/>
    <property type="evidence" value="ECO:0007669"/>
    <property type="project" value="InterPro"/>
</dbReference>
<keyword evidence="9" id="KW-1185">Reference proteome</keyword>
<feature type="region of interest" description="Disordered" evidence="6">
    <location>
        <begin position="170"/>
        <end position="224"/>
    </location>
</feature>
<keyword evidence="2 5" id="KW-0689">Ribosomal protein</keyword>
<gene>
    <name evidence="8" type="ORF">MEQU1_003635</name>
</gene>
<dbReference type="EMBL" id="CP119907">
    <property type="protein sequence ID" value="WFD24929.1"/>
    <property type="molecule type" value="Genomic_DNA"/>
</dbReference>
<organism evidence="8 9">
    <name type="scientific">Malassezia equina</name>
    <dbReference type="NCBI Taxonomy" id="1381935"/>
    <lineage>
        <taxon>Eukaryota</taxon>
        <taxon>Fungi</taxon>
        <taxon>Dikarya</taxon>
        <taxon>Basidiomycota</taxon>
        <taxon>Ustilaginomycotina</taxon>
        <taxon>Malasseziomycetes</taxon>
        <taxon>Malasseziales</taxon>
        <taxon>Malasseziaceae</taxon>
        <taxon>Malassezia</taxon>
    </lineage>
</organism>
<evidence type="ECO:0000256" key="1">
    <source>
        <dbReference type="ARBA" id="ARBA00007594"/>
    </source>
</evidence>
<evidence type="ECO:0000256" key="6">
    <source>
        <dbReference type="SAM" id="MobiDB-lite"/>
    </source>
</evidence>
<dbReference type="GO" id="GO:0003735">
    <property type="term" value="F:structural constituent of ribosome"/>
    <property type="evidence" value="ECO:0007669"/>
    <property type="project" value="InterPro"/>
</dbReference>
<dbReference type="PANTHER" id="PTHR15892">
    <property type="entry name" value="MITOCHONDRIAL RIBOSOMAL PROTEIN L30"/>
    <property type="match status" value="1"/>
</dbReference>
<dbReference type="PANTHER" id="PTHR15892:SF2">
    <property type="entry name" value="LARGE RIBOSOMAL SUBUNIT PROTEIN UL30M"/>
    <property type="match status" value="1"/>
</dbReference>
<evidence type="ECO:0000259" key="7">
    <source>
        <dbReference type="Pfam" id="PF00327"/>
    </source>
</evidence>
<dbReference type="AlphaFoldDB" id="A0AAF0EHR2"/>
<evidence type="ECO:0000313" key="8">
    <source>
        <dbReference type="EMBL" id="WFD24929.1"/>
    </source>
</evidence>
<dbReference type="InterPro" id="IPR016082">
    <property type="entry name" value="Ribosomal_uL30_ferredoxin-like"/>
</dbReference>
<evidence type="ECO:0000256" key="5">
    <source>
        <dbReference type="RuleBase" id="RU003734"/>
    </source>
</evidence>
<comment type="similarity">
    <text evidence="1 5">Belongs to the universal ribosomal protein uL30 family.</text>
</comment>
<keyword evidence="3 5" id="KW-0687">Ribonucleoprotein</keyword>
<dbReference type="Gene3D" id="3.30.1390.20">
    <property type="entry name" value="Ribosomal protein L30, ferredoxin-like fold domain"/>
    <property type="match status" value="1"/>
</dbReference>
<dbReference type="InterPro" id="IPR036919">
    <property type="entry name" value="Ribo_uL30_ferredoxin-like_sf"/>
</dbReference>
<protein>
    <recommendedName>
        <fullName evidence="4">Large ribosomal subunit protein uL30m</fullName>
    </recommendedName>
</protein>
<dbReference type="Pfam" id="PF00327">
    <property type="entry name" value="Ribosomal_L30"/>
    <property type="match status" value="1"/>
</dbReference>
<dbReference type="SUPFAM" id="SSF55129">
    <property type="entry name" value="Ribosomal protein L30p/L7e"/>
    <property type="match status" value="1"/>
</dbReference>
<name>A0AAF0EHR2_9BASI</name>
<evidence type="ECO:0000313" key="9">
    <source>
        <dbReference type="Proteomes" id="UP001214415"/>
    </source>
</evidence>
<evidence type="ECO:0000256" key="2">
    <source>
        <dbReference type="ARBA" id="ARBA00022980"/>
    </source>
</evidence>
<evidence type="ECO:0000256" key="4">
    <source>
        <dbReference type="ARBA" id="ARBA00035281"/>
    </source>
</evidence>
<reference evidence="8" key="1">
    <citation type="submission" date="2023-03" db="EMBL/GenBank/DDBJ databases">
        <title>Mating type loci evolution in Malassezia.</title>
        <authorList>
            <person name="Coelho M.A."/>
        </authorList>
    </citation>
    <scope>NUCLEOTIDE SEQUENCE</scope>
    <source>
        <strain evidence="8">CBS 12830</strain>
    </source>
</reference>
<evidence type="ECO:0000256" key="3">
    <source>
        <dbReference type="ARBA" id="ARBA00023274"/>
    </source>
</evidence>
<dbReference type="GO" id="GO:0005739">
    <property type="term" value="C:mitochondrion"/>
    <property type="evidence" value="ECO:0007669"/>
    <property type="project" value="TreeGrafter"/>
</dbReference>
<dbReference type="Proteomes" id="UP001214415">
    <property type="component" value="Chromosome 8"/>
</dbReference>
<dbReference type="PROSITE" id="PS00634">
    <property type="entry name" value="RIBOSOMAL_L30"/>
    <property type="match status" value="1"/>
</dbReference>